<dbReference type="FunFam" id="1.20.1740.10:FF:000003">
    <property type="entry name" value="Y+L amino acid transporter 1 isoform X1"/>
    <property type="match status" value="1"/>
</dbReference>
<feature type="transmembrane region" description="Helical" evidence="9">
    <location>
        <begin position="59"/>
        <end position="77"/>
    </location>
</feature>
<dbReference type="Gene3D" id="1.20.1740.10">
    <property type="entry name" value="Amino acid/polyamine transporter I"/>
    <property type="match status" value="1"/>
</dbReference>
<evidence type="ECO:0000256" key="8">
    <source>
        <dbReference type="SAM" id="MobiDB-lite"/>
    </source>
</evidence>
<dbReference type="PANTHER" id="PTHR11785">
    <property type="entry name" value="AMINO ACID TRANSPORTER"/>
    <property type="match status" value="1"/>
</dbReference>
<dbReference type="GO" id="GO:0015179">
    <property type="term" value="F:L-amino acid transmembrane transporter activity"/>
    <property type="evidence" value="ECO:0007669"/>
    <property type="project" value="TreeGrafter"/>
</dbReference>
<dbReference type="Pfam" id="PF13520">
    <property type="entry name" value="AA_permease_2"/>
    <property type="match status" value="1"/>
</dbReference>
<name>A0A553PQX6_TIGCA</name>
<dbReference type="STRING" id="6832.A0A553PQX6"/>
<dbReference type="AlphaFoldDB" id="A0A553PQX6"/>
<feature type="transmembrane region" description="Helical" evidence="9">
    <location>
        <begin position="177"/>
        <end position="195"/>
    </location>
</feature>
<evidence type="ECO:0000256" key="5">
    <source>
        <dbReference type="ARBA" id="ARBA00022692"/>
    </source>
</evidence>
<dbReference type="OMA" id="PCTATIV"/>
<evidence type="ECO:0000256" key="9">
    <source>
        <dbReference type="SAM" id="Phobius"/>
    </source>
</evidence>
<evidence type="ECO:0000256" key="1">
    <source>
        <dbReference type="ARBA" id="ARBA00004651"/>
    </source>
</evidence>
<dbReference type="EMBL" id="VCGU01000002">
    <property type="protein sequence ID" value="TRY80082.1"/>
    <property type="molecule type" value="Genomic_DNA"/>
</dbReference>
<feature type="transmembrane region" description="Helical" evidence="9">
    <location>
        <begin position="462"/>
        <end position="481"/>
    </location>
</feature>
<comment type="caution">
    <text evidence="10">The sequence shown here is derived from an EMBL/GenBank/DDBJ whole genome shotgun (WGS) entry which is preliminary data.</text>
</comment>
<sequence>MKDTLFFNEQKPNGFPDEGLSQELMGPQFAKDGKGDTQSLDSERNAPEEGVKLKAEMTLLNGCTVIVGCIIGSGIFVSPSGVLVSTGSVNLSLVVWTICGIFTMFGAYCYAELGCMIRKSGADYAYIHVTFGPFLAFIRLWIECIIVRPCTGAIQSLTFALYILKPFFPDCQPPDEATRLLAATCLCLLCFINCYDVKWASKVQDYFTYAKVFALIIIVVTGFVQLGRGQTQYFTWDNTETDFTVIASSFYSGLFAYTGWNYLNFIIEEMKDPVRDLPRAIGISCIITLVIYVLTIVAFHTTLSPAEVLGSEAVAVTFANRMYGGLAWIIPIFVACSTFGAVNGTLLTSSRLFFAGAREGQMPQVLTMIQTKKMTPAPSVMVITFLALLYLSSSNIGMLMNYVGFATWLSIGAAVFCLPYLRWRQPKMERPLKVHLVFPIVYLILTAIITVLPMMAKPVETGIGLLMIFTAVPVYAFFIGWKNKPAFLDRYTFYVTNVLQKLFVVVAPTS</sequence>
<dbReference type="Proteomes" id="UP000318571">
    <property type="component" value="Chromosome 6"/>
</dbReference>
<feature type="compositionally biased region" description="Basic and acidic residues" evidence="8">
    <location>
        <begin position="31"/>
        <end position="45"/>
    </location>
</feature>
<feature type="transmembrane region" description="Helical" evidence="9">
    <location>
        <begin position="328"/>
        <end position="354"/>
    </location>
</feature>
<evidence type="ECO:0000256" key="7">
    <source>
        <dbReference type="ARBA" id="ARBA00023136"/>
    </source>
</evidence>
<dbReference type="OrthoDB" id="10062876at2759"/>
<evidence type="ECO:0000256" key="6">
    <source>
        <dbReference type="ARBA" id="ARBA00022989"/>
    </source>
</evidence>
<reference evidence="10 11" key="1">
    <citation type="journal article" date="2018" name="Nat. Ecol. Evol.">
        <title>Genomic signatures of mitonuclear coevolution across populations of Tigriopus californicus.</title>
        <authorList>
            <person name="Barreto F.S."/>
            <person name="Watson E.T."/>
            <person name="Lima T.G."/>
            <person name="Willett C.S."/>
            <person name="Edmands S."/>
            <person name="Li W."/>
            <person name="Burton R.S."/>
        </authorList>
    </citation>
    <scope>NUCLEOTIDE SEQUENCE [LARGE SCALE GENOMIC DNA]</scope>
    <source>
        <strain evidence="10 11">San Diego</strain>
    </source>
</reference>
<dbReference type="PIRSF" id="PIRSF006060">
    <property type="entry name" value="AA_transporter"/>
    <property type="match status" value="1"/>
</dbReference>
<feature type="transmembrane region" description="Helical" evidence="9">
    <location>
        <begin position="207"/>
        <end position="226"/>
    </location>
</feature>
<evidence type="ECO:0000256" key="2">
    <source>
        <dbReference type="ARBA" id="ARBA00007040"/>
    </source>
</evidence>
<feature type="transmembrane region" description="Helical" evidence="9">
    <location>
        <begin position="89"/>
        <end position="111"/>
    </location>
</feature>
<gene>
    <name evidence="10" type="ORF">TCAL_09329</name>
</gene>
<feature type="region of interest" description="Disordered" evidence="8">
    <location>
        <begin position="9"/>
        <end position="45"/>
    </location>
</feature>
<evidence type="ECO:0000313" key="10">
    <source>
        <dbReference type="EMBL" id="TRY80082.1"/>
    </source>
</evidence>
<feature type="transmembrane region" description="Helical" evidence="9">
    <location>
        <begin position="246"/>
        <end position="267"/>
    </location>
</feature>
<evidence type="ECO:0000256" key="4">
    <source>
        <dbReference type="ARBA" id="ARBA00022475"/>
    </source>
</evidence>
<protein>
    <recommendedName>
        <fullName evidence="12">Amino acid permease/ SLC12A domain-containing protein</fullName>
    </recommendedName>
</protein>
<dbReference type="InterPro" id="IPR050598">
    <property type="entry name" value="AminoAcid_Transporter"/>
</dbReference>
<organism evidence="10 11">
    <name type="scientific">Tigriopus californicus</name>
    <name type="common">Marine copepod</name>
    <dbReference type="NCBI Taxonomy" id="6832"/>
    <lineage>
        <taxon>Eukaryota</taxon>
        <taxon>Metazoa</taxon>
        <taxon>Ecdysozoa</taxon>
        <taxon>Arthropoda</taxon>
        <taxon>Crustacea</taxon>
        <taxon>Multicrustacea</taxon>
        <taxon>Hexanauplia</taxon>
        <taxon>Copepoda</taxon>
        <taxon>Harpacticoida</taxon>
        <taxon>Harpacticidae</taxon>
        <taxon>Tigriopus</taxon>
    </lineage>
</organism>
<dbReference type="GO" id="GO:0005886">
    <property type="term" value="C:plasma membrane"/>
    <property type="evidence" value="ECO:0007669"/>
    <property type="project" value="UniProtKB-SubCell"/>
</dbReference>
<comment type="similarity">
    <text evidence="2">Belongs to the amino acid-polyamine-organocation (APC) superfamily. L-type amino acid transporter (LAT) (TC 2.A.3.8) family.</text>
</comment>
<keyword evidence="7 9" id="KW-0472">Membrane</keyword>
<comment type="subcellular location">
    <subcellularLocation>
        <location evidence="1">Cell membrane</location>
        <topology evidence="1">Multi-pass membrane protein</topology>
    </subcellularLocation>
</comment>
<feature type="transmembrane region" description="Helical" evidence="9">
    <location>
        <begin position="375"/>
        <end position="393"/>
    </location>
</feature>
<evidence type="ECO:0008006" key="12">
    <source>
        <dbReference type="Google" id="ProtNLM"/>
    </source>
</evidence>
<keyword evidence="3" id="KW-0813">Transport</keyword>
<keyword evidence="5 9" id="KW-0812">Transmembrane</keyword>
<evidence type="ECO:0000313" key="11">
    <source>
        <dbReference type="Proteomes" id="UP000318571"/>
    </source>
</evidence>
<keyword evidence="11" id="KW-1185">Reference proteome</keyword>
<dbReference type="PANTHER" id="PTHR11785:SF531">
    <property type="entry name" value="LARGE NEUTRAL AMINO ACIDS TRANSPORTER SMALL SUBUNIT 1"/>
    <property type="match status" value="1"/>
</dbReference>
<feature type="transmembrane region" description="Helical" evidence="9">
    <location>
        <begin position="123"/>
        <end position="142"/>
    </location>
</feature>
<feature type="transmembrane region" description="Helical" evidence="9">
    <location>
        <begin position="399"/>
        <end position="422"/>
    </location>
</feature>
<dbReference type="InterPro" id="IPR002293">
    <property type="entry name" value="AA/rel_permease1"/>
</dbReference>
<accession>A0A553PQX6</accession>
<keyword evidence="6 9" id="KW-1133">Transmembrane helix</keyword>
<proteinExistence type="inferred from homology"/>
<feature type="transmembrane region" description="Helical" evidence="9">
    <location>
        <begin position="434"/>
        <end position="456"/>
    </location>
</feature>
<keyword evidence="4" id="KW-1003">Cell membrane</keyword>
<feature type="transmembrane region" description="Helical" evidence="9">
    <location>
        <begin position="279"/>
        <end position="299"/>
    </location>
</feature>
<evidence type="ECO:0000256" key="3">
    <source>
        <dbReference type="ARBA" id="ARBA00022448"/>
    </source>
</evidence>